<feature type="region of interest" description="Disordered" evidence="2">
    <location>
        <begin position="1545"/>
        <end position="1564"/>
    </location>
</feature>
<feature type="compositionally biased region" description="Acidic residues" evidence="2">
    <location>
        <begin position="2060"/>
        <end position="2072"/>
    </location>
</feature>
<dbReference type="InterPro" id="IPR016024">
    <property type="entry name" value="ARM-type_fold"/>
</dbReference>
<feature type="domain" description="Rapamycin-insensitive companion of mTOR" evidence="7">
    <location>
        <begin position="1966"/>
        <end position="2039"/>
    </location>
</feature>
<evidence type="ECO:0000256" key="1">
    <source>
        <dbReference type="ARBA" id="ARBA00008878"/>
    </source>
</evidence>
<dbReference type="GO" id="GO:0031932">
    <property type="term" value="C:TORC2 complex"/>
    <property type="evidence" value="ECO:0007669"/>
    <property type="project" value="InterPro"/>
</dbReference>
<feature type="domain" description="Rapamycin-insensitive companion of mTOR middle" evidence="5">
    <location>
        <begin position="1020"/>
        <end position="1427"/>
    </location>
</feature>
<feature type="region of interest" description="Disordered" evidence="2">
    <location>
        <begin position="2052"/>
        <end position="2160"/>
    </location>
</feature>
<evidence type="ECO:0000313" key="9">
    <source>
        <dbReference type="Proteomes" id="UP000591131"/>
    </source>
</evidence>
<feature type="region of interest" description="Disordered" evidence="2">
    <location>
        <begin position="231"/>
        <end position="271"/>
    </location>
</feature>
<evidence type="ECO:0000259" key="5">
    <source>
        <dbReference type="SMART" id="SM01307"/>
    </source>
</evidence>
<feature type="region of interest" description="Disordered" evidence="2">
    <location>
        <begin position="654"/>
        <end position="676"/>
    </location>
</feature>
<dbReference type="SMART" id="SM01307">
    <property type="entry name" value="RICTOR_M"/>
    <property type="match status" value="1"/>
</dbReference>
<dbReference type="SUPFAM" id="SSF48371">
    <property type="entry name" value="ARM repeat"/>
    <property type="match status" value="1"/>
</dbReference>
<evidence type="ECO:0000256" key="4">
    <source>
        <dbReference type="SAM" id="SignalP"/>
    </source>
</evidence>
<proteinExistence type="inferred from homology"/>
<feature type="compositionally biased region" description="Polar residues" evidence="2">
    <location>
        <begin position="255"/>
        <end position="265"/>
    </location>
</feature>
<dbReference type="GO" id="GO:0038203">
    <property type="term" value="P:TORC2 signaling"/>
    <property type="evidence" value="ECO:0007669"/>
    <property type="project" value="TreeGrafter"/>
</dbReference>
<accession>A0A7J6MJ59</accession>
<reference evidence="8 9" key="1">
    <citation type="submission" date="2020-04" db="EMBL/GenBank/DDBJ databases">
        <title>Perkinsus chesapeaki whole genome sequence.</title>
        <authorList>
            <person name="Bogema D.R."/>
        </authorList>
    </citation>
    <scope>NUCLEOTIDE SEQUENCE [LARGE SCALE GENOMIC DNA]</scope>
    <source>
        <strain evidence="8">ATCC PRA-425</strain>
    </source>
</reference>
<feature type="compositionally biased region" description="Low complexity" evidence="2">
    <location>
        <begin position="2205"/>
        <end position="2216"/>
    </location>
</feature>
<keyword evidence="3" id="KW-0472">Membrane</keyword>
<dbReference type="SMART" id="SM01308">
    <property type="entry name" value="RICTOR_N"/>
    <property type="match status" value="1"/>
</dbReference>
<name>A0A7J6MJ59_PERCH</name>
<feature type="region of interest" description="Disordered" evidence="2">
    <location>
        <begin position="2195"/>
        <end position="2247"/>
    </location>
</feature>
<feature type="domain" description="Rapamycin-insensitive companion of mTOR N-terminal" evidence="6">
    <location>
        <begin position="434"/>
        <end position="887"/>
    </location>
</feature>
<feature type="compositionally biased region" description="Low complexity" evidence="2">
    <location>
        <begin position="2073"/>
        <end position="2085"/>
    </location>
</feature>
<dbReference type="PANTHER" id="PTHR13298:SF11">
    <property type="entry name" value="RAPAMYCIN-INSENSITIVE COMPANION OF MTOR"/>
    <property type="match status" value="1"/>
</dbReference>
<dbReference type="InterPro" id="IPR028268">
    <property type="entry name" value="Pianissimo_fam"/>
</dbReference>
<feature type="signal peptide" evidence="4">
    <location>
        <begin position="1"/>
        <end position="21"/>
    </location>
</feature>
<feature type="compositionally biased region" description="Polar residues" evidence="2">
    <location>
        <begin position="1554"/>
        <end position="1564"/>
    </location>
</feature>
<dbReference type="Proteomes" id="UP000591131">
    <property type="component" value="Unassembled WGS sequence"/>
</dbReference>
<dbReference type="Pfam" id="PF14666">
    <property type="entry name" value="RICTOR_M"/>
    <property type="match status" value="1"/>
</dbReference>
<dbReference type="Pfam" id="PF14668">
    <property type="entry name" value="RICTOR_V"/>
    <property type="match status" value="1"/>
</dbReference>
<evidence type="ECO:0000259" key="7">
    <source>
        <dbReference type="SMART" id="SM01310"/>
    </source>
</evidence>
<keyword evidence="9" id="KW-1185">Reference proteome</keyword>
<feature type="chain" id="PRO_5029891682" evidence="4">
    <location>
        <begin position="22"/>
        <end position="2341"/>
    </location>
</feature>
<dbReference type="InterPro" id="IPR029451">
    <property type="entry name" value="RICTOR_M"/>
</dbReference>
<gene>
    <name evidence="8" type="ORF">FOL47_001376</name>
</gene>
<protein>
    <submittedName>
        <fullName evidence="8">Uncharacterized protein</fullName>
    </submittedName>
</protein>
<evidence type="ECO:0000259" key="6">
    <source>
        <dbReference type="SMART" id="SM01308"/>
    </source>
</evidence>
<dbReference type="EMBL" id="JAAPAO010000132">
    <property type="protein sequence ID" value="KAF4671639.1"/>
    <property type="molecule type" value="Genomic_DNA"/>
</dbReference>
<feature type="compositionally biased region" description="Basic and acidic residues" evidence="2">
    <location>
        <begin position="67"/>
        <end position="78"/>
    </location>
</feature>
<dbReference type="InterPro" id="IPR028267">
    <property type="entry name" value="Pianissimo_N"/>
</dbReference>
<dbReference type="PANTHER" id="PTHR13298">
    <property type="entry name" value="CYTOSOLIC REGULATOR PIANISSIMO"/>
    <property type="match status" value="1"/>
</dbReference>
<evidence type="ECO:0000313" key="8">
    <source>
        <dbReference type="EMBL" id="KAF4671639.1"/>
    </source>
</evidence>
<evidence type="ECO:0000256" key="2">
    <source>
        <dbReference type="SAM" id="MobiDB-lite"/>
    </source>
</evidence>
<feature type="region of interest" description="Disordered" evidence="2">
    <location>
        <begin position="1236"/>
        <end position="1286"/>
    </location>
</feature>
<dbReference type="SMART" id="SM01310">
    <property type="entry name" value="RICTOR_V"/>
    <property type="match status" value="1"/>
</dbReference>
<feature type="region of interest" description="Disordered" evidence="2">
    <location>
        <begin position="41"/>
        <end position="78"/>
    </location>
</feature>
<feature type="transmembrane region" description="Helical" evidence="3">
    <location>
        <begin position="144"/>
        <end position="166"/>
    </location>
</feature>
<feature type="compositionally biased region" description="Basic and acidic residues" evidence="2">
    <location>
        <begin position="231"/>
        <end position="240"/>
    </location>
</feature>
<feature type="compositionally biased region" description="Basic residues" evidence="2">
    <location>
        <begin position="2235"/>
        <end position="2244"/>
    </location>
</feature>
<dbReference type="Pfam" id="PF14664">
    <property type="entry name" value="RICTOR_N"/>
    <property type="match status" value="1"/>
</dbReference>
<keyword evidence="3" id="KW-1133">Transmembrane helix</keyword>
<dbReference type="InterPro" id="IPR029452">
    <property type="entry name" value="RICTOR_V"/>
</dbReference>
<comment type="caution">
    <text evidence="8">The sequence shown here is derived from an EMBL/GenBank/DDBJ whole genome shotgun (WGS) entry which is preliminary data.</text>
</comment>
<feature type="compositionally biased region" description="Low complexity" evidence="2">
    <location>
        <begin position="1255"/>
        <end position="1269"/>
    </location>
</feature>
<organism evidence="8 9">
    <name type="scientific">Perkinsus chesapeaki</name>
    <name type="common">Clam parasite</name>
    <name type="synonym">Perkinsus andrewsi</name>
    <dbReference type="NCBI Taxonomy" id="330153"/>
    <lineage>
        <taxon>Eukaryota</taxon>
        <taxon>Sar</taxon>
        <taxon>Alveolata</taxon>
        <taxon>Perkinsozoa</taxon>
        <taxon>Perkinsea</taxon>
        <taxon>Perkinsida</taxon>
        <taxon>Perkinsidae</taxon>
        <taxon>Perkinsus</taxon>
    </lineage>
</organism>
<keyword evidence="4" id="KW-0732">Signal</keyword>
<sequence>MATRLIALCFILTSIALLGEGSSHHLGKRRERHARQNIIAPESFLAPTRGPDKNQQQQQQDTAEMETETREMLRGEQGSRDYGGAFMSSVIGRPGLAAIGVSPPNHRIIENPRVVVFAHSGGLPLGFAPPTKWRMRPTSTKLTILYFVYTVTITFVLGFIMWLAYIKIPHLVDSESTRSYKPTTCPSSSPALPITPGLMFWDRVKFKGGGGEPKAATYSVATCRCHARRDKAMSTSDHRLPRTTSDLSKTAAGPSVNSPTSSQDSEAMVPARSSRRATVFAAKVFTGDPSSLVLDNNIAVDKKESMALGLSASGSLEPQKVLMGKCSIPDQEGYRPMTNVAGTGILVAYSPRVLPSFNVADLSFLLSVLVLENICKELKRRAMMVGDNNRKMDLICRATMVLSSTPSISKTSSPKGSPMLPSLTPQQGAFRGLASAMINTNHILGRLASILRFYLFDWNLQVRVYALRALRYIMRPLSPGIVLAVKAAVKAALLDTSISTTATSPVLKPLRVMELVCIRLEVSNDRCERTAAIKFIRRWISLALIDGQEIPVCAIRSMVAITDSLTTDVGLRSLCLSTLTTVLLKDPKTAIKNGALGSLFKYGCLDPVLSTLHMEPIVWTVVHVLQDGDLRDYSRKQIAVDLMQVFTVFTGYRGQEDSSSSGDAMHGGGRRRGPQTVGADEVHEIRCRCARRCICALLCTVPGLLLLSDNCEGLASLISLMKKPNDMTTVKELLILFQDVLGWWCVPQFEGSSAIYSNSSDLPNSVDASSSSSPTIDETQATIVHRGLFSWDHPRSRTRGVSGFTGRGRSWTAYKEEPKSVLVCRKEPPMDMTRVFGSLLLRILLTFGLSSAVSYLATMTDPENEPVAHQATSLIDTILRCVTILLPSASFPDIHHMTSIVTRAANFEPGKDRLFHKTSVQLRSRCLSILTWLDSDNYLTWTSYRSLGYPGVYWCLPTRVPELSDNDASMSCYEYGVNSVGCLSWPGLLRIVQQPQFIPNATAYPLGVIAGSSGDRIDWSNKDHVMKVLRDSKVLSTRDYSLWHWPTIHRVVAHGCIDHGGCHSVAFECILETDFLKKLLRFFSPIKHHNYRHHRRTRSSWSAFTARTIADLVELDNESATSSINEAPMANPVFGSQPWNGQSLALARLANTLLALTVSHPVAREKYLGLPESFLPPDTPTAEVILQRHHRHHHHTFTADLASMLNESITGAERHIQSDRKGSSWVDITGRRARTRGLSGLSEDTARSTSPVGDSSAANTFTNTSTKSAPEMIPEESGQQQQRTERVGSWGQPVEVNDHPPLQRADPIVQSGLKWAAKDAADSLTSSPGEDGIVEQFKRLSREYGAMIGVLSSTREGVALLQKYDMYRLIYRMVLISSLDPFTAALLSCLSLGVARRNRKAIEAALTNGSAYLQCFVVSLLTSLTHIDTTRSFESDATALTNSDVQYIVDPEEKSATSNSSDAYASYRTKRVRNPYDSSSWWDEDASNTVVAGGAPSAQTRPFRGGGFRFNKGHAVGMPSQPRRKAAPSFDARRPLIKGRAMTLDSGGEDAAANGSNSALPPSTVSRINPGEVDFLRWATRVLVQHLELDIAGSQAMAQTALASMGYVALYYNTDHVVLDEMVKYGGSLSDLDCPVRLCLLSNEEMCQKHIQDGWLDTEWQRWVDEEMKRYVDVLDLLWTERVKHAIVGFHGEALEDKTRADKLGISGSKSDEFPPPSESQRDPAFVLPNPSYLKPTVNYKYQSLQYPWLLRLPWYISVKFNNESFTVGGLVSRRISVKILKQLKAYSVLSHNILEAGPLAHLVVAAPVPLEVDEDAQKNSLQVALCIGSQYCSVYGGGLVSDPEWCSIPIGDMRRDALAIDGEEEAIFGKYHRWQCPKSGVIVTFILGDDGKIRVRSVGFPIRFEPSSSTPISIIPPLHICRPLASTSAGVNWLRRNKMPWLVEAREHLERCLAGDPEKSNAEAQSQCRVYMWMFANIGAGGELGVGLMEDIGALETLVKMATKCKHLCLRGSAIYALSLLCSVPSAHQALLNLGWDPVVHGPVEIEEFLGHVDKDEKPADEDMSSMEEYSDLSTSSTASSSDLSVREVDRSGLHGGASPLFCQPDSEDEDDARASPTRMRRAGSENMLGRYRHAYLDRGGVEDSEPSSSSSEGEDGEAASLKRLLAANPFSALTPSVYNPNGEDVDLSYAARKNAREAQRETSSSSSSSSSDSDLANMDRETPSEVGPLPVFTKKRTQRRRGTTAPRRAFYKEYTPEHAEILRHLTALCNTVAYKESHKFLIRKKHSEPHLFQSVGLWLRIHKRMLKLHFPLATRRVIDNLFDYVFLDFDALNYLDTLK</sequence>
<comment type="similarity">
    <text evidence="1">Belongs to the RICTOR family.</text>
</comment>
<dbReference type="OrthoDB" id="432235at2759"/>
<evidence type="ECO:0000256" key="3">
    <source>
        <dbReference type="SAM" id="Phobius"/>
    </source>
</evidence>
<keyword evidence="3" id="KW-0812">Transmembrane</keyword>